<dbReference type="FunFam" id="3.30.160.60:FF:000065">
    <property type="entry name" value="B-cell CLL/lymphoma 6, member B"/>
    <property type="match status" value="1"/>
</dbReference>
<keyword evidence="1" id="KW-0479">Metal-binding</keyword>
<comment type="caution">
    <text evidence="12">The sequence shown here is derived from an EMBL/GenBank/DDBJ whole genome shotgun (WGS) entry which is preliminary data.</text>
</comment>
<evidence type="ECO:0000256" key="1">
    <source>
        <dbReference type="ARBA" id="ARBA00022723"/>
    </source>
</evidence>
<dbReference type="Pfam" id="PF00172">
    <property type="entry name" value="Zn_clus"/>
    <property type="match status" value="1"/>
</dbReference>
<dbReference type="Gene3D" id="4.10.240.10">
    <property type="entry name" value="Zn(2)-C6 fungal-type DNA-binding domain"/>
    <property type="match status" value="1"/>
</dbReference>
<dbReference type="SMART" id="SM00355">
    <property type="entry name" value="ZnF_C2H2"/>
    <property type="match status" value="2"/>
</dbReference>
<feature type="domain" description="C2H2-type" evidence="11">
    <location>
        <begin position="9"/>
        <end position="36"/>
    </location>
</feature>
<evidence type="ECO:0000256" key="2">
    <source>
        <dbReference type="ARBA" id="ARBA00022737"/>
    </source>
</evidence>
<feature type="compositionally biased region" description="Polar residues" evidence="9">
    <location>
        <begin position="361"/>
        <end position="370"/>
    </location>
</feature>
<evidence type="ECO:0000313" key="13">
    <source>
        <dbReference type="Proteomes" id="UP001174694"/>
    </source>
</evidence>
<keyword evidence="6" id="KW-0804">Transcription</keyword>
<dbReference type="GO" id="GO:0003677">
    <property type="term" value="F:DNA binding"/>
    <property type="evidence" value="ECO:0007669"/>
    <property type="project" value="InterPro"/>
</dbReference>
<dbReference type="PANTHER" id="PTHR47660">
    <property type="entry name" value="TRANSCRIPTION FACTOR WITH C2H2 AND ZN(2)-CYS(6) DNA BINDING DOMAIN (EUROFUNG)-RELATED-RELATED"/>
    <property type="match status" value="1"/>
</dbReference>
<keyword evidence="13" id="KW-1185">Reference proteome</keyword>
<evidence type="ECO:0000256" key="8">
    <source>
        <dbReference type="PROSITE-ProRule" id="PRU00042"/>
    </source>
</evidence>
<keyword evidence="5" id="KW-0805">Transcription regulation</keyword>
<dbReference type="Pfam" id="PF04082">
    <property type="entry name" value="Fungal_trans"/>
    <property type="match status" value="1"/>
</dbReference>
<dbReference type="InterPro" id="IPR036236">
    <property type="entry name" value="Znf_C2H2_sf"/>
</dbReference>
<dbReference type="GO" id="GO:0006351">
    <property type="term" value="P:DNA-templated transcription"/>
    <property type="evidence" value="ECO:0007669"/>
    <property type="project" value="InterPro"/>
</dbReference>
<evidence type="ECO:0000313" key="12">
    <source>
        <dbReference type="EMBL" id="KAJ9133757.1"/>
    </source>
</evidence>
<feature type="compositionally biased region" description="Basic and acidic residues" evidence="9">
    <location>
        <begin position="305"/>
        <end position="318"/>
    </location>
</feature>
<evidence type="ECO:0000256" key="3">
    <source>
        <dbReference type="ARBA" id="ARBA00022771"/>
    </source>
</evidence>
<feature type="domain" description="C2H2-type" evidence="11">
    <location>
        <begin position="37"/>
        <end position="64"/>
    </location>
</feature>
<dbReference type="SMART" id="SM00066">
    <property type="entry name" value="GAL4"/>
    <property type="match status" value="1"/>
</dbReference>
<dbReference type="FunFam" id="3.30.160.60:FF:000100">
    <property type="entry name" value="Zinc finger 45-like"/>
    <property type="match status" value="1"/>
</dbReference>
<dbReference type="PANTHER" id="PTHR47660:SF7">
    <property type="entry name" value="TRANSCRIPTION FACTOR WITH C2H2 AND ZN(2)-CYS(6) DNA BINDING DOMAIN (EUROFUNG)"/>
    <property type="match status" value="1"/>
</dbReference>
<evidence type="ECO:0000256" key="6">
    <source>
        <dbReference type="ARBA" id="ARBA00023163"/>
    </source>
</evidence>
<reference evidence="12" key="1">
    <citation type="submission" date="2022-07" db="EMBL/GenBank/DDBJ databases">
        <title>Fungi with potential for degradation of polypropylene.</title>
        <authorList>
            <person name="Gostincar C."/>
        </authorList>
    </citation>
    <scope>NUCLEOTIDE SEQUENCE</scope>
    <source>
        <strain evidence="12">EXF-13308</strain>
    </source>
</reference>
<dbReference type="PROSITE" id="PS00028">
    <property type="entry name" value="ZINC_FINGER_C2H2_1"/>
    <property type="match status" value="2"/>
</dbReference>
<dbReference type="SUPFAM" id="SSF57701">
    <property type="entry name" value="Zn2/Cys6 DNA-binding domain"/>
    <property type="match status" value="1"/>
</dbReference>
<dbReference type="CDD" id="cd12148">
    <property type="entry name" value="fungal_TF_MHR"/>
    <property type="match status" value="1"/>
</dbReference>
<dbReference type="PROSITE" id="PS50157">
    <property type="entry name" value="ZINC_FINGER_C2H2_2"/>
    <property type="match status" value="2"/>
</dbReference>
<feature type="region of interest" description="Disordered" evidence="9">
    <location>
        <begin position="185"/>
        <end position="206"/>
    </location>
</feature>
<evidence type="ECO:0000256" key="4">
    <source>
        <dbReference type="ARBA" id="ARBA00022833"/>
    </source>
</evidence>
<proteinExistence type="predicted"/>
<evidence type="ECO:0000256" key="5">
    <source>
        <dbReference type="ARBA" id="ARBA00023015"/>
    </source>
</evidence>
<keyword evidence="3 8" id="KW-0863">Zinc-finger</keyword>
<dbReference type="InterPro" id="IPR007219">
    <property type="entry name" value="XnlR_reg_dom"/>
</dbReference>
<keyword evidence="2" id="KW-0677">Repeat</keyword>
<organism evidence="12 13">
    <name type="scientific">Pleurostoma richardsiae</name>
    <dbReference type="NCBI Taxonomy" id="41990"/>
    <lineage>
        <taxon>Eukaryota</taxon>
        <taxon>Fungi</taxon>
        <taxon>Dikarya</taxon>
        <taxon>Ascomycota</taxon>
        <taxon>Pezizomycotina</taxon>
        <taxon>Sordariomycetes</taxon>
        <taxon>Sordariomycetidae</taxon>
        <taxon>Calosphaeriales</taxon>
        <taxon>Pleurostomataceae</taxon>
        <taxon>Pleurostoma</taxon>
    </lineage>
</organism>
<dbReference type="PROSITE" id="PS00463">
    <property type="entry name" value="ZN2_CY6_FUNGAL_1"/>
    <property type="match status" value="1"/>
</dbReference>
<dbReference type="PROSITE" id="PS50048">
    <property type="entry name" value="ZN2_CY6_FUNGAL_2"/>
    <property type="match status" value="1"/>
</dbReference>
<dbReference type="Pfam" id="PF00096">
    <property type="entry name" value="zf-C2H2"/>
    <property type="match status" value="2"/>
</dbReference>
<evidence type="ECO:0000259" key="11">
    <source>
        <dbReference type="PROSITE" id="PS50157"/>
    </source>
</evidence>
<dbReference type="InterPro" id="IPR001138">
    <property type="entry name" value="Zn2Cys6_DnaBD"/>
</dbReference>
<dbReference type="EMBL" id="JANBVO010000048">
    <property type="protein sequence ID" value="KAJ9133757.1"/>
    <property type="molecule type" value="Genomic_DNA"/>
</dbReference>
<name>A0AA38RCG9_9PEZI</name>
<dbReference type="InterPro" id="IPR013087">
    <property type="entry name" value="Znf_C2H2_type"/>
</dbReference>
<dbReference type="SUPFAM" id="SSF57667">
    <property type="entry name" value="beta-beta-alpha zinc fingers"/>
    <property type="match status" value="1"/>
</dbReference>
<evidence type="ECO:0000256" key="9">
    <source>
        <dbReference type="SAM" id="MobiDB-lite"/>
    </source>
</evidence>
<evidence type="ECO:0000256" key="7">
    <source>
        <dbReference type="ARBA" id="ARBA00023242"/>
    </source>
</evidence>
<dbReference type="AlphaFoldDB" id="A0AA38RCG9"/>
<accession>A0AA38RCG9</accession>
<dbReference type="Gene3D" id="3.30.160.60">
    <property type="entry name" value="Classic Zinc Finger"/>
    <property type="match status" value="2"/>
</dbReference>
<gene>
    <name evidence="12" type="ORF">NKR23_g10609</name>
</gene>
<dbReference type="GO" id="GO:0008270">
    <property type="term" value="F:zinc ion binding"/>
    <property type="evidence" value="ECO:0007669"/>
    <property type="project" value="UniProtKB-KW"/>
</dbReference>
<keyword evidence="4" id="KW-0862">Zinc</keyword>
<sequence length="1012" mass="111288">MASPASAIHKCVVCGISFSRREHLKRHVRSHTREKPFRCWTCGKNFSRSDILNRHRASHEQDTTAPPVLGYERACVQCAATRVRCTRGDPCKRCLEKDLECVYPHTVKRTTLAQVPEAIADSGMGVLSTEDGAVQLTPPRPAAPSQQLRSTVGEGFPGSNDENAIPDLEGSLLDVPAMNALVSNSQDDTSWARETDPLRGTAPQNGRENYDMEQVYAFDEGGGSNERVSSLLSMNWISAPYQNAADWYSQIAAGQYSNGTSQAVGIPFFFDGMEATGGLDGAWTSSEDQEANAANLPQEIIPTSNEHRSERRDTEHSESVTGPSPADSGASISTVGRYYVDGPGARAPFRGQHIQSRPAASVSSPMSPDNLSPREDGTGQAPSTGEFALDVAYENMILGLRAELQQQSIEVDVSSFPSLLNITAYTNIYFKQFHPTFPFLRKKSFSFDATSHWILLLAVATVGSTYIGGRSHNRPRDTLSRLLQSVLQRRIHAHEPEEATMRWMPPLVKNARVCFDLYSLQANILAVICMLHSGKEAMMRRAFLERYSLVEACNTMNLLSPDEGSRDQASFTGGENPGADWLTRQSGIRTGMMIWLLDSMFSYEFGCMPLMTLTDARAPLPCQDDLWEGQSAGRTQAKASEPVTLLEAAEVLYMEKRLPPNLSEFSTLLLIQAVYRKSREAINQTATQLSSWTPSAKVQPWTRSIAAEESWPPSTPVLSNWRNSASDCLDVLHWCANGKAAHAAGWEHPTILHLHLARLILLTPVRHIQTLADAPSAATWAGGGDSNECARARSHVLQWAIRDQFKARLSLVHAGALFWHVRRFSVNSFPEPFAIYIATLVVWAYSVTAQFVSSQDEARRVPRVRDVAARSSVDGDPLQDVSRDAAQEVPGASLPEDTEPCPEPSFVNLDRPLDDELVQTYVRLGYKMTASLLRVGNICDADAPVKILYEGIRLLVGESGVAGQATQGSADVAHEKEPACGSDEEAPETWGIERSYVKSLRNLAEATARQRH</sequence>
<protein>
    <submittedName>
        <fullName evidence="12">Transcription factor</fullName>
    </submittedName>
</protein>
<dbReference type="GO" id="GO:0000981">
    <property type="term" value="F:DNA-binding transcription factor activity, RNA polymerase II-specific"/>
    <property type="evidence" value="ECO:0007669"/>
    <property type="project" value="InterPro"/>
</dbReference>
<dbReference type="InterPro" id="IPR036864">
    <property type="entry name" value="Zn2-C6_fun-type_DNA-bd_sf"/>
</dbReference>
<evidence type="ECO:0000259" key="10">
    <source>
        <dbReference type="PROSITE" id="PS50048"/>
    </source>
</evidence>
<feature type="region of interest" description="Disordered" evidence="9">
    <location>
        <begin position="280"/>
        <end position="384"/>
    </location>
</feature>
<keyword evidence="7" id="KW-0539">Nucleus</keyword>
<feature type="region of interest" description="Disordered" evidence="9">
    <location>
        <begin position="870"/>
        <end position="905"/>
    </location>
</feature>
<dbReference type="CDD" id="cd00067">
    <property type="entry name" value="GAL4"/>
    <property type="match status" value="1"/>
</dbReference>
<feature type="domain" description="Zn(2)-C6 fungal-type" evidence="10">
    <location>
        <begin position="74"/>
        <end position="103"/>
    </location>
</feature>
<dbReference type="Proteomes" id="UP001174694">
    <property type="component" value="Unassembled WGS sequence"/>
</dbReference>